<dbReference type="AlphaFoldDB" id="A0A834ILE2"/>
<accession>A0A834ILE2</accession>
<reference evidence="1" key="1">
    <citation type="submission" date="2020-08" db="EMBL/GenBank/DDBJ databases">
        <title>Genome sequencing and assembly of the red palm weevil Rhynchophorus ferrugineus.</title>
        <authorList>
            <person name="Dias G.B."/>
            <person name="Bergman C.M."/>
            <person name="Manee M."/>
        </authorList>
    </citation>
    <scope>NUCLEOTIDE SEQUENCE</scope>
    <source>
        <strain evidence="1">AA-2017</strain>
        <tissue evidence="1">Whole larva</tissue>
    </source>
</reference>
<organism evidence="1 2">
    <name type="scientific">Rhynchophorus ferrugineus</name>
    <name type="common">Red palm weevil</name>
    <name type="synonym">Curculio ferrugineus</name>
    <dbReference type="NCBI Taxonomy" id="354439"/>
    <lineage>
        <taxon>Eukaryota</taxon>
        <taxon>Metazoa</taxon>
        <taxon>Ecdysozoa</taxon>
        <taxon>Arthropoda</taxon>
        <taxon>Hexapoda</taxon>
        <taxon>Insecta</taxon>
        <taxon>Pterygota</taxon>
        <taxon>Neoptera</taxon>
        <taxon>Endopterygota</taxon>
        <taxon>Coleoptera</taxon>
        <taxon>Polyphaga</taxon>
        <taxon>Cucujiformia</taxon>
        <taxon>Curculionidae</taxon>
        <taxon>Dryophthorinae</taxon>
        <taxon>Rhynchophorus</taxon>
    </lineage>
</organism>
<keyword evidence="2" id="KW-1185">Reference proteome</keyword>
<dbReference type="EMBL" id="JAACXV010000249">
    <property type="protein sequence ID" value="KAF7281272.1"/>
    <property type="molecule type" value="Genomic_DNA"/>
</dbReference>
<evidence type="ECO:0000313" key="1">
    <source>
        <dbReference type="EMBL" id="KAF7281272.1"/>
    </source>
</evidence>
<evidence type="ECO:0000313" key="2">
    <source>
        <dbReference type="Proteomes" id="UP000625711"/>
    </source>
</evidence>
<gene>
    <name evidence="1" type="ORF">GWI33_004975</name>
</gene>
<dbReference type="Proteomes" id="UP000625711">
    <property type="component" value="Unassembled WGS sequence"/>
</dbReference>
<comment type="caution">
    <text evidence="1">The sequence shown here is derived from an EMBL/GenBank/DDBJ whole genome shotgun (WGS) entry which is preliminary data.</text>
</comment>
<name>A0A834ILE2_RHYFE</name>
<proteinExistence type="predicted"/>
<sequence>MKKGTLKFDRVRLGAQSVVSAAGTLSVKFGRGTSLTVAETAHRWVATEANFSDARCEFFYADFAQPFPITYIVIRKDQKPKICSDIRFSSVFVLLCVSNDLKVVILKNGLEESKNF</sequence>
<protein>
    <submittedName>
        <fullName evidence="1">Uncharacterized protein</fullName>
    </submittedName>
</protein>